<accession>A0A060UTX6</accession>
<keyword evidence="8" id="KW-0520">NAD</keyword>
<reference evidence="15" key="1">
    <citation type="submission" date="2014-03" db="EMBL/GenBank/DDBJ databases">
        <authorList>
            <person name="Genoscope - CEA"/>
        </authorList>
    </citation>
    <scope>NUCLEOTIDE SEQUENCE [LARGE SCALE GENOMIC DNA]</scope>
    <source>
        <strain evidence="15">CF27</strain>
    </source>
</reference>
<keyword evidence="6" id="KW-0874">Quinone</keyword>
<evidence type="ECO:0000256" key="7">
    <source>
        <dbReference type="ARBA" id="ARBA00022967"/>
    </source>
</evidence>
<feature type="domain" description="NADH:ubiquinone oxidoreductase 30kDa subunit" evidence="13">
    <location>
        <begin position="33"/>
        <end position="162"/>
    </location>
</feature>
<evidence type="ECO:0000256" key="8">
    <source>
        <dbReference type="ARBA" id="ARBA00023027"/>
    </source>
</evidence>
<gene>
    <name evidence="15" type="primary">nuoC</name>
    <name evidence="16" type="ORF">AFERRI_20132</name>
    <name evidence="15" type="ORF">AFERRI_600017</name>
</gene>
<dbReference type="Pfam" id="PF00329">
    <property type="entry name" value="Complex1_30kDa"/>
    <property type="match status" value="1"/>
</dbReference>
<dbReference type="GO" id="GO:0008137">
    <property type="term" value="F:NADH dehydrogenase (ubiquinone) activity"/>
    <property type="evidence" value="ECO:0007669"/>
    <property type="project" value="InterPro"/>
</dbReference>
<dbReference type="InterPro" id="IPR022885">
    <property type="entry name" value="NDH1_su_D/H"/>
</dbReference>
<dbReference type="GO" id="GO:0048038">
    <property type="term" value="F:quinone binding"/>
    <property type="evidence" value="ECO:0007669"/>
    <property type="project" value="UniProtKB-KW"/>
</dbReference>
<reference evidence="16 17" key="3">
    <citation type="submission" date="2017-03" db="EMBL/GenBank/DDBJ databases">
        <authorList>
            <person name="Regsiter A."/>
            <person name="William W."/>
        </authorList>
    </citation>
    <scope>NUCLEOTIDE SEQUENCE [LARGE SCALE GENOMIC DNA]</scope>
    <source>
        <strain evidence="16">PRJEB5721</strain>
    </source>
</reference>
<keyword evidence="9 15" id="KW-0830">Ubiquinone</keyword>
<dbReference type="NCBIfam" id="NF008728">
    <property type="entry name" value="PRK11742.1"/>
    <property type="match status" value="1"/>
</dbReference>
<evidence type="ECO:0000256" key="2">
    <source>
        <dbReference type="ARBA" id="ARBA00004417"/>
    </source>
</evidence>
<keyword evidence="10" id="KW-0472">Membrane</keyword>
<dbReference type="HAMAP" id="MF_01358">
    <property type="entry name" value="NDH1_NuoD"/>
    <property type="match status" value="1"/>
</dbReference>
<dbReference type="GO" id="GO:0005886">
    <property type="term" value="C:plasma membrane"/>
    <property type="evidence" value="ECO:0007669"/>
    <property type="project" value="UniProtKB-SubCell"/>
</dbReference>
<evidence type="ECO:0000256" key="6">
    <source>
        <dbReference type="ARBA" id="ARBA00022719"/>
    </source>
</evidence>
<dbReference type="InterPro" id="IPR029014">
    <property type="entry name" value="NiFe-Hase_large"/>
</dbReference>
<evidence type="ECO:0000259" key="14">
    <source>
        <dbReference type="Pfam" id="PF00346"/>
    </source>
</evidence>
<dbReference type="EC" id="1.6.5.3" evidence="15"/>
<dbReference type="GO" id="GO:0030964">
    <property type="term" value="C:NADH dehydrogenase complex"/>
    <property type="evidence" value="ECO:0007669"/>
    <property type="project" value="InterPro"/>
</dbReference>
<keyword evidence="17" id="KW-1185">Reference proteome</keyword>
<keyword evidence="5" id="KW-1003">Cell membrane</keyword>
<sequence>MGSSDAAICDLHRIFGQDHFVSQPVCDADIPMIWVAKDTFHAVLRYLKSSIDRPYRMLYDMTAIDERVRNHREGQPPSDFTVVYHLLSFERNASLRIKVALLGEYPSLPTITDTWPAANWYEREVWDMFGITFDGHLHMTRLLLPPTWDGHPLRKEHPARATEMGEYRLPDDKQNREQEALRFKPEDWGMKSGDGNTDFMFLNLGPNHPGVHGVFRIILQLDGEEIVDAVPDIGYHHRGAEKMAERQSWHSYIPYTDRIDYLGGVMNNLPYVLAVEKLAGIVVPDRVKVIRVMMAEFFRIASHLVFYGTFVQDIGALSPVFYMFSDRERVFDIVEAICGGRMHPSWFRIGGVAHDLPEGWDRLVADFLTYFKPRMDHYDRMLMGNKILKKRTQGVGQYTVDEAIEWGVTGAGLRACGLEWDFRKKQPYSGYDQFEFDIPIATHGDSYDRCWVRVQELRQSVRIIEQCLAHMPAGEYKARHHLTTPPLKDHTMHDIETLINHFLGVSWGPVMPPGEAFQNIEATKGANGYYLVSDGSTMSYRTRIRTPSFPHLQMIPLISRGFMIPDLIATLGSIDFVMADVDR</sequence>
<dbReference type="InterPro" id="IPR001268">
    <property type="entry name" value="NADH_UbQ_OxRdtase_30kDa_su"/>
</dbReference>
<dbReference type="HAMAP" id="MF_01359">
    <property type="entry name" value="NDH1_NuoCD_1"/>
    <property type="match status" value="1"/>
</dbReference>
<dbReference type="Gene3D" id="3.30.460.80">
    <property type="entry name" value="NADH:ubiquinone oxidoreductase, 30kDa subunit"/>
    <property type="match status" value="1"/>
</dbReference>
<reference evidence="15" key="2">
    <citation type="submission" date="2014-07" db="EMBL/GenBank/DDBJ databases">
        <title>Initial genome analysis of the psychrotolerant acidophile Acidithiobacillus ferrivorans CF27: insights into iron and sulfur oxidation pathways and into biofilm formation.</title>
        <authorList>
            <person name="Talla E."/>
            <person name="Hedrich S."/>
            <person name="Mangenot S."/>
            <person name="Ji B."/>
            <person name="Johnson D.B."/>
            <person name="Barbe V."/>
            <person name="Bonnefoy V."/>
        </authorList>
    </citation>
    <scope>NUCLEOTIDE SEQUENCE [LARGE SCALE GENOMIC DNA]</scope>
    <source>
        <strain evidence="15">CF27</strain>
    </source>
</reference>
<dbReference type="InterPro" id="IPR037232">
    <property type="entry name" value="NADH_quin_OxRdtase_su_C/D-like"/>
</dbReference>
<dbReference type="GO" id="GO:0051287">
    <property type="term" value="F:NAD binding"/>
    <property type="evidence" value="ECO:0007669"/>
    <property type="project" value="InterPro"/>
</dbReference>
<dbReference type="NCBIfam" id="NF004739">
    <property type="entry name" value="PRK06075.1"/>
    <property type="match status" value="1"/>
</dbReference>
<evidence type="ECO:0000256" key="5">
    <source>
        <dbReference type="ARBA" id="ARBA00022475"/>
    </source>
</evidence>
<dbReference type="Gene3D" id="1.10.645.10">
    <property type="entry name" value="Cytochrome-c3 Hydrogenase, chain B"/>
    <property type="match status" value="1"/>
</dbReference>
<dbReference type="InterPro" id="IPR023062">
    <property type="entry name" value="NADH_DH_suCD"/>
</dbReference>
<dbReference type="InterPro" id="IPR014029">
    <property type="entry name" value="NADH_UbQ_OxRdtase_49kDa_CS"/>
</dbReference>
<dbReference type="SUPFAM" id="SSF56762">
    <property type="entry name" value="HydB/Nqo4-like"/>
    <property type="match status" value="1"/>
</dbReference>
<dbReference type="FunFam" id="1.10.645.10:FF:000001">
    <property type="entry name" value="NADH-quinone oxidoreductase subunit C/D"/>
    <property type="match status" value="1"/>
</dbReference>
<dbReference type="Proteomes" id="UP000193925">
    <property type="component" value="Chromosome AFERRI"/>
</dbReference>
<evidence type="ECO:0000256" key="3">
    <source>
        <dbReference type="ARBA" id="ARBA00010019"/>
    </source>
</evidence>
<dbReference type="PANTHER" id="PTHR11993:SF45">
    <property type="entry name" value="NADH-QUINONE OXIDOREDUCTASE SUBUNIT C_D"/>
    <property type="match status" value="1"/>
</dbReference>
<comment type="similarity">
    <text evidence="3">In the C-terminal section; belongs to the complex I 49 kDa subunit family.</text>
</comment>
<comment type="function">
    <text evidence="1">NDH-1 shuttles electrons from NADH, via FMN and iron-sulfur (Fe-S) centers, to quinones in the respiratory chain. The immediate electron acceptor for the enzyme in this species is believed to be ubiquinone. Couples the redox reaction to proton translocation (for every two electrons transferred, four hydrogen ions are translocated across the cytoplasmic membrane), and thus conserves the redox energy in a proton gradient.</text>
</comment>
<evidence type="ECO:0000256" key="12">
    <source>
        <dbReference type="ARBA" id="ARBA00047712"/>
    </source>
</evidence>
<organism evidence="15">
    <name type="scientific">Acidithiobacillus ferrivorans</name>
    <dbReference type="NCBI Taxonomy" id="160808"/>
    <lineage>
        <taxon>Bacteria</taxon>
        <taxon>Pseudomonadati</taxon>
        <taxon>Pseudomonadota</taxon>
        <taxon>Acidithiobacillia</taxon>
        <taxon>Acidithiobacillales</taxon>
        <taxon>Acidithiobacillaceae</taxon>
        <taxon>Acidithiobacillus</taxon>
    </lineage>
</organism>
<dbReference type="GO" id="GO:0022904">
    <property type="term" value="P:respiratory electron transport chain"/>
    <property type="evidence" value="ECO:0007669"/>
    <property type="project" value="UniProtKB-ARBA"/>
</dbReference>
<name>A0A060UTX6_9PROT</name>
<comment type="subcellular location">
    <subcellularLocation>
        <location evidence="2">Cell inner membrane</location>
        <topology evidence="2">Peripheral membrane protein</topology>
    </subcellularLocation>
</comment>
<keyword evidence="4" id="KW-0813">Transport</keyword>
<keyword evidence="7" id="KW-1278">Translocase</keyword>
<dbReference type="SUPFAM" id="SSF143243">
    <property type="entry name" value="Nqo5-like"/>
    <property type="match status" value="1"/>
</dbReference>
<dbReference type="PROSITE" id="PS00535">
    <property type="entry name" value="COMPLEX1_49K"/>
    <property type="match status" value="1"/>
</dbReference>
<evidence type="ECO:0000256" key="10">
    <source>
        <dbReference type="ARBA" id="ARBA00023136"/>
    </source>
</evidence>
<dbReference type="NCBIfam" id="TIGR01962">
    <property type="entry name" value="NuoD"/>
    <property type="match status" value="1"/>
</dbReference>
<evidence type="ECO:0000256" key="4">
    <source>
        <dbReference type="ARBA" id="ARBA00022448"/>
    </source>
</evidence>
<dbReference type="GO" id="GO:0050136">
    <property type="term" value="F:NADH dehydrogenase (quinone) (non-electrogenic) activity"/>
    <property type="evidence" value="ECO:0007669"/>
    <property type="project" value="InterPro"/>
</dbReference>
<comment type="catalytic activity">
    <reaction evidence="12">
        <text>a quinone + NADH + 5 H(+)(in) = a quinol + NAD(+) + 4 H(+)(out)</text>
        <dbReference type="Rhea" id="RHEA:57888"/>
        <dbReference type="ChEBI" id="CHEBI:15378"/>
        <dbReference type="ChEBI" id="CHEBI:24646"/>
        <dbReference type="ChEBI" id="CHEBI:57540"/>
        <dbReference type="ChEBI" id="CHEBI:57945"/>
        <dbReference type="ChEBI" id="CHEBI:132124"/>
    </reaction>
</comment>
<feature type="domain" description="NADH-quinone oxidoreductase subunit D" evidence="14">
    <location>
        <begin position="313"/>
        <end position="583"/>
    </location>
</feature>
<dbReference type="RefSeq" id="WP_035195050.1">
    <property type="nucleotide sequence ID" value="NZ_CCCS020000057.1"/>
</dbReference>
<dbReference type="PANTHER" id="PTHR11993">
    <property type="entry name" value="NADH-UBIQUINONE OXIDOREDUCTASE 49 KDA SUBUNIT"/>
    <property type="match status" value="1"/>
</dbReference>
<dbReference type="EMBL" id="CCCS020000057">
    <property type="protein sequence ID" value="CDQ11791.1"/>
    <property type="molecule type" value="Genomic_DNA"/>
</dbReference>
<evidence type="ECO:0000259" key="13">
    <source>
        <dbReference type="Pfam" id="PF00329"/>
    </source>
</evidence>
<evidence type="ECO:0000313" key="17">
    <source>
        <dbReference type="Proteomes" id="UP000193925"/>
    </source>
</evidence>
<evidence type="ECO:0000313" key="15">
    <source>
        <dbReference type="EMBL" id="CDQ11791.1"/>
    </source>
</evidence>
<dbReference type="AlphaFoldDB" id="A0A060UTX6"/>
<dbReference type="InterPro" id="IPR001135">
    <property type="entry name" value="NADH_Q_OxRdtase_suD"/>
</dbReference>
<keyword evidence="15" id="KW-0560">Oxidoreductase</keyword>
<evidence type="ECO:0000313" key="16">
    <source>
        <dbReference type="EMBL" id="SMH65350.1"/>
    </source>
</evidence>
<dbReference type="Pfam" id="PF00346">
    <property type="entry name" value="Complex1_49kDa"/>
    <property type="match status" value="1"/>
</dbReference>
<evidence type="ECO:0000256" key="1">
    <source>
        <dbReference type="ARBA" id="ARBA00002378"/>
    </source>
</evidence>
<evidence type="ECO:0000256" key="9">
    <source>
        <dbReference type="ARBA" id="ARBA00023075"/>
    </source>
</evidence>
<dbReference type="EMBL" id="LT841305">
    <property type="protein sequence ID" value="SMH65350.1"/>
    <property type="molecule type" value="Genomic_DNA"/>
</dbReference>
<evidence type="ECO:0000256" key="11">
    <source>
        <dbReference type="ARBA" id="ARBA00023268"/>
    </source>
</evidence>
<proteinExistence type="inferred from homology"/>
<protein>
    <submittedName>
        <fullName evidence="15">NADH:ubiquinone oxidoreductase, chain C,D</fullName>
        <ecNumber evidence="15">1.6.5.3</ecNumber>
    </submittedName>
</protein>
<keyword evidence="11" id="KW-0511">Multifunctional enzyme</keyword>